<protein>
    <recommendedName>
        <fullName evidence="3">Uma2 family endonuclease</fullName>
    </recommendedName>
</protein>
<evidence type="ECO:0000313" key="2">
    <source>
        <dbReference type="Proteomes" id="UP000278907"/>
    </source>
</evidence>
<accession>A0ABX9QMP3</accession>
<sequence length="142" mass="15786">MVCHPTRQECITPVIRTRLRALRATLTALDPSDDSDWDLDGSPPDVVVELTCPQPEPLVSLTEEIESLTPQWTKGGCDVLAQDLLAAPIQFRVIDVDAFFDDEITVAQYQLTQADLDRRSVDVAIPEAVTSLVFQLDTYLTE</sequence>
<name>A0ABX9QMP3_9BACT</name>
<reference evidence="1 2" key="1">
    <citation type="submission" date="2018-09" db="EMBL/GenBank/DDBJ databases">
        <authorList>
            <person name="Livingstone P.G."/>
            <person name="Whitworth D.E."/>
        </authorList>
    </citation>
    <scope>NUCLEOTIDE SEQUENCE [LARGE SCALE GENOMIC DNA]</scope>
    <source>
        <strain evidence="1 2">CA031B</strain>
    </source>
</reference>
<keyword evidence="2" id="KW-1185">Reference proteome</keyword>
<dbReference type="Proteomes" id="UP000278907">
    <property type="component" value="Unassembled WGS sequence"/>
</dbReference>
<proteinExistence type="predicted"/>
<organism evidence="1 2">
    <name type="scientific">Corallococcus praedator</name>
    <dbReference type="NCBI Taxonomy" id="2316724"/>
    <lineage>
        <taxon>Bacteria</taxon>
        <taxon>Pseudomonadati</taxon>
        <taxon>Myxococcota</taxon>
        <taxon>Myxococcia</taxon>
        <taxon>Myxococcales</taxon>
        <taxon>Cystobacterineae</taxon>
        <taxon>Myxococcaceae</taxon>
        <taxon>Corallococcus</taxon>
    </lineage>
</organism>
<gene>
    <name evidence="1" type="ORF">D7Y13_07155</name>
</gene>
<evidence type="ECO:0000313" key="1">
    <source>
        <dbReference type="EMBL" id="RKI13770.1"/>
    </source>
</evidence>
<evidence type="ECO:0008006" key="3">
    <source>
        <dbReference type="Google" id="ProtNLM"/>
    </source>
</evidence>
<dbReference type="EMBL" id="RAWI01000035">
    <property type="protein sequence ID" value="RKI13770.1"/>
    <property type="molecule type" value="Genomic_DNA"/>
</dbReference>
<comment type="caution">
    <text evidence="1">The sequence shown here is derived from an EMBL/GenBank/DDBJ whole genome shotgun (WGS) entry which is preliminary data.</text>
</comment>